<gene>
    <name evidence="1" type="ORF">K460DRAFT_400664</name>
</gene>
<dbReference type="OrthoDB" id="3794887at2759"/>
<dbReference type="AlphaFoldDB" id="A0A9P4GT70"/>
<dbReference type="Proteomes" id="UP000800039">
    <property type="component" value="Unassembled WGS sequence"/>
</dbReference>
<protein>
    <submittedName>
        <fullName evidence="1">Uncharacterized protein</fullName>
    </submittedName>
</protein>
<evidence type="ECO:0000313" key="1">
    <source>
        <dbReference type="EMBL" id="KAF1850616.1"/>
    </source>
</evidence>
<organism evidence="1 2">
    <name type="scientific">Cucurbitaria berberidis CBS 394.84</name>
    <dbReference type="NCBI Taxonomy" id="1168544"/>
    <lineage>
        <taxon>Eukaryota</taxon>
        <taxon>Fungi</taxon>
        <taxon>Dikarya</taxon>
        <taxon>Ascomycota</taxon>
        <taxon>Pezizomycotina</taxon>
        <taxon>Dothideomycetes</taxon>
        <taxon>Pleosporomycetidae</taxon>
        <taxon>Pleosporales</taxon>
        <taxon>Pleosporineae</taxon>
        <taxon>Cucurbitariaceae</taxon>
        <taxon>Cucurbitaria</taxon>
    </lineage>
</organism>
<keyword evidence="2" id="KW-1185">Reference proteome</keyword>
<reference evidence="1" key="1">
    <citation type="submission" date="2020-01" db="EMBL/GenBank/DDBJ databases">
        <authorList>
            <consortium name="DOE Joint Genome Institute"/>
            <person name="Haridas S."/>
            <person name="Albert R."/>
            <person name="Binder M."/>
            <person name="Bloem J."/>
            <person name="Labutti K."/>
            <person name="Salamov A."/>
            <person name="Andreopoulos B."/>
            <person name="Baker S.E."/>
            <person name="Barry K."/>
            <person name="Bills G."/>
            <person name="Bluhm B.H."/>
            <person name="Cannon C."/>
            <person name="Castanera R."/>
            <person name="Culley D.E."/>
            <person name="Daum C."/>
            <person name="Ezra D."/>
            <person name="Gonzalez J.B."/>
            <person name="Henrissat B."/>
            <person name="Kuo A."/>
            <person name="Liang C."/>
            <person name="Lipzen A."/>
            <person name="Lutzoni F."/>
            <person name="Magnuson J."/>
            <person name="Mondo S."/>
            <person name="Nolan M."/>
            <person name="Ohm R."/>
            <person name="Pangilinan J."/>
            <person name="Park H.-J."/>
            <person name="Ramirez L."/>
            <person name="Alfaro M."/>
            <person name="Sun H."/>
            <person name="Tritt A."/>
            <person name="Yoshinaga Y."/>
            <person name="Zwiers L.-H."/>
            <person name="Turgeon B.G."/>
            <person name="Goodwin S.B."/>
            <person name="Spatafora J.W."/>
            <person name="Crous P.W."/>
            <person name="Grigoriev I.V."/>
        </authorList>
    </citation>
    <scope>NUCLEOTIDE SEQUENCE</scope>
    <source>
        <strain evidence="1">CBS 394.84</strain>
    </source>
</reference>
<dbReference type="GeneID" id="63853595"/>
<dbReference type="EMBL" id="ML976614">
    <property type="protein sequence ID" value="KAF1850616.1"/>
    <property type="molecule type" value="Genomic_DNA"/>
</dbReference>
<name>A0A9P4GT70_9PLEO</name>
<comment type="caution">
    <text evidence="1">The sequence shown here is derived from an EMBL/GenBank/DDBJ whole genome shotgun (WGS) entry which is preliminary data.</text>
</comment>
<proteinExistence type="predicted"/>
<dbReference type="RefSeq" id="XP_040793179.1">
    <property type="nucleotide sequence ID" value="XM_040936345.1"/>
</dbReference>
<sequence length="128" mass="15084">MLLAVQLTLDGFEQTEEHNHRFFREEVATYSYLEGQATRFYSHIFPSEEWNVHFHLEWEDTNDDECGAPLQIVLWNSGAYFNDQWLDDDMLKVKAHFVPKEGDRSMELQVGLGKHQPEHTSPYLARIL</sequence>
<accession>A0A9P4GT70</accession>
<evidence type="ECO:0000313" key="2">
    <source>
        <dbReference type="Proteomes" id="UP000800039"/>
    </source>
</evidence>